<sequence>MPDDLYDDGLVHSHHWATEPMPFRGDDQPMPAAPPGLIVHAPDDDAHDEGLVHSHGWACSERGRMAHG</sequence>
<gene>
    <name evidence="2" type="ORF">JMJ55_02555</name>
</gene>
<name>A0ABS1UXK0_9PROT</name>
<reference evidence="2 3" key="1">
    <citation type="submission" date="2021-01" db="EMBL/GenBank/DDBJ databases">
        <title>Belnapia mucosa sp. nov. and Belnapia arida sp. nov., isolated from the Tabernas Desert (Almeria, Spain).</title>
        <authorList>
            <person name="Molina-Menor E."/>
            <person name="Vidal-Verdu A."/>
            <person name="Calonge A."/>
            <person name="Satari L."/>
            <person name="Pereto Magraner J."/>
            <person name="Porcar Miralles M."/>
        </authorList>
    </citation>
    <scope>NUCLEOTIDE SEQUENCE [LARGE SCALE GENOMIC DNA]</scope>
    <source>
        <strain evidence="2 3">T6</strain>
    </source>
</reference>
<organism evidence="2 3">
    <name type="scientific">Belnapia mucosa</name>
    <dbReference type="NCBI Taxonomy" id="2804532"/>
    <lineage>
        <taxon>Bacteria</taxon>
        <taxon>Pseudomonadati</taxon>
        <taxon>Pseudomonadota</taxon>
        <taxon>Alphaproteobacteria</taxon>
        <taxon>Acetobacterales</taxon>
        <taxon>Roseomonadaceae</taxon>
        <taxon>Belnapia</taxon>
    </lineage>
</organism>
<accession>A0ABS1UXK0</accession>
<dbReference type="EMBL" id="JAEUXJ010000001">
    <property type="protein sequence ID" value="MBL6454187.1"/>
    <property type="molecule type" value="Genomic_DNA"/>
</dbReference>
<keyword evidence="3" id="KW-1185">Reference proteome</keyword>
<comment type="caution">
    <text evidence="2">The sequence shown here is derived from an EMBL/GenBank/DDBJ whole genome shotgun (WGS) entry which is preliminary data.</text>
</comment>
<feature type="region of interest" description="Disordered" evidence="1">
    <location>
        <begin position="17"/>
        <end position="47"/>
    </location>
</feature>
<protein>
    <submittedName>
        <fullName evidence="2">Uncharacterized protein</fullName>
    </submittedName>
</protein>
<evidence type="ECO:0000313" key="2">
    <source>
        <dbReference type="EMBL" id="MBL6454187.1"/>
    </source>
</evidence>
<evidence type="ECO:0000313" key="3">
    <source>
        <dbReference type="Proteomes" id="UP000606490"/>
    </source>
</evidence>
<dbReference type="RefSeq" id="WP_202823912.1">
    <property type="nucleotide sequence ID" value="NZ_JAEUXJ010000001.1"/>
</dbReference>
<proteinExistence type="predicted"/>
<evidence type="ECO:0000256" key="1">
    <source>
        <dbReference type="SAM" id="MobiDB-lite"/>
    </source>
</evidence>
<dbReference type="Proteomes" id="UP000606490">
    <property type="component" value="Unassembled WGS sequence"/>
</dbReference>